<dbReference type="PANTHER" id="PTHR43270:SF12">
    <property type="entry name" value="SUCCINYL-DIAMINOPIMELATE DESUCCINYLASE"/>
    <property type="match status" value="1"/>
</dbReference>
<dbReference type="GO" id="GO:0046872">
    <property type="term" value="F:metal ion binding"/>
    <property type="evidence" value="ECO:0007669"/>
    <property type="project" value="UniProtKB-KW"/>
</dbReference>
<dbReference type="InterPro" id="IPR011650">
    <property type="entry name" value="Peptidase_M20_dimer"/>
</dbReference>
<dbReference type="Pfam" id="PF01546">
    <property type="entry name" value="Peptidase_M20"/>
    <property type="match status" value="1"/>
</dbReference>
<keyword evidence="6" id="KW-1185">Reference proteome</keyword>
<evidence type="ECO:0000313" key="6">
    <source>
        <dbReference type="Proteomes" id="UP000002941"/>
    </source>
</evidence>
<dbReference type="Proteomes" id="UP000002941">
    <property type="component" value="Unassembled WGS sequence"/>
</dbReference>
<dbReference type="GO" id="GO:0006508">
    <property type="term" value="P:proteolysis"/>
    <property type="evidence" value="ECO:0007669"/>
    <property type="project" value="UniProtKB-KW"/>
</dbReference>
<dbReference type="AlphaFoldDB" id="J1HK54"/>
<evidence type="ECO:0000256" key="3">
    <source>
        <dbReference type="ARBA" id="ARBA00022801"/>
    </source>
</evidence>
<dbReference type="InterPro" id="IPR002933">
    <property type="entry name" value="Peptidase_M20"/>
</dbReference>
<evidence type="ECO:0000259" key="4">
    <source>
        <dbReference type="Pfam" id="PF07687"/>
    </source>
</evidence>
<dbReference type="PANTHER" id="PTHR43270">
    <property type="entry name" value="BETA-ALA-HIS DIPEPTIDASE"/>
    <property type="match status" value="1"/>
</dbReference>
<organism evidence="5 6">
    <name type="scientific">Actinomyces massiliensis F0489</name>
    <dbReference type="NCBI Taxonomy" id="1125718"/>
    <lineage>
        <taxon>Bacteria</taxon>
        <taxon>Bacillati</taxon>
        <taxon>Actinomycetota</taxon>
        <taxon>Actinomycetes</taxon>
        <taxon>Actinomycetales</taxon>
        <taxon>Actinomycetaceae</taxon>
        <taxon>Actinomyces</taxon>
    </lineage>
</organism>
<dbReference type="GO" id="GO:0008233">
    <property type="term" value="F:peptidase activity"/>
    <property type="evidence" value="ECO:0007669"/>
    <property type="project" value="UniProtKB-KW"/>
</dbReference>
<dbReference type="EMBL" id="AKFT01000066">
    <property type="protein sequence ID" value="EJF46305.1"/>
    <property type="molecule type" value="Genomic_DNA"/>
</dbReference>
<keyword evidence="3" id="KW-0378">Hydrolase</keyword>
<feature type="domain" description="Peptidase M20 dimerisation" evidence="4">
    <location>
        <begin position="205"/>
        <end position="354"/>
    </location>
</feature>
<dbReference type="Gene3D" id="3.30.70.360">
    <property type="match status" value="1"/>
</dbReference>
<evidence type="ECO:0000313" key="5">
    <source>
        <dbReference type="EMBL" id="EJF46305.1"/>
    </source>
</evidence>
<dbReference type="NCBIfam" id="NF005914">
    <property type="entry name" value="PRK07907.1"/>
    <property type="match status" value="1"/>
</dbReference>
<evidence type="ECO:0000256" key="1">
    <source>
        <dbReference type="ARBA" id="ARBA00022670"/>
    </source>
</evidence>
<dbReference type="PATRIC" id="fig|1125718.3.peg.1001"/>
<sequence>MITAAALRSAVHESFETVVSDLVELVSIPSVSASSHDQAQVRRSAEHVADLLRGAGLDAEVLSVEGADGLMGRPAVLAHREGAAGAPRVLLYAHHDVQPVGDPSAWAQADPFAAERRGERLFGRGAADDGAGVVTHVHALRALAALADDGLPCSVTVFIEGEEEVGSPSFEAFLAAHRDRLAADVIVVADSSNWKVGVPALTTSLRGVVQVDVRLDVLDHALHSGQYGGPVLDAVTSMCRLVATLHDERGDVAVPGLVSRPQAAPDFPDYPEDAFRADAGLLEGVELVGSGDLTARLWTKPTLTVIGMDVTPLELAGNVLAPACTARLSMRIAPGQDPQAALEALRSHLEAHAPFGARLTVAQGEVGPAFDGSSDSPAGRAAHWALTTAFGQDCVDIGQGGSIPFISTLQETFPDAQVLVTGIEDPDTRAHSEDESMHLGDLERIVIGEALLLARLGGAIDGPQDAESAGAQR</sequence>
<keyword evidence="1" id="KW-0645">Protease</keyword>
<dbReference type="SUPFAM" id="SSF53187">
    <property type="entry name" value="Zn-dependent exopeptidases"/>
    <property type="match status" value="1"/>
</dbReference>
<proteinExistence type="predicted"/>
<dbReference type="Gene3D" id="3.40.630.10">
    <property type="entry name" value="Zn peptidases"/>
    <property type="match status" value="1"/>
</dbReference>
<dbReference type="RefSeq" id="WP_008730818.1">
    <property type="nucleotide sequence ID" value="NZ_AKFT01000066.1"/>
</dbReference>
<protein>
    <submittedName>
        <fullName evidence="5">Peptidase dimerization domain protein</fullName>
    </submittedName>
</protein>
<comment type="caution">
    <text evidence="5">The sequence shown here is derived from an EMBL/GenBank/DDBJ whole genome shotgun (WGS) entry which is preliminary data.</text>
</comment>
<gene>
    <name evidence="5" type="ORF">HMPREF1318_0728</name>
</gene>
<name>J1HK54_9ACTO</name>
<evidence type="ECO:0000256" key="2">
    <source>
        <dbReference type="ARBA" id="ARBA00022723"/>
    </source>
</evidence>
<accession>J1HK54</accession>
<dbReference type="Pfam" id="PF07687">
    <property type="entry name" value="M20_dimer"/>
    <property type="match status" value="1"/>
</dbReference>
<dbReference type="InterPro" id="IPR051458">
    <property type="entry name" value="Cyt/Met_Dipeptidase"/>
</dbReference>
<keyword evidence="2" id="KW-0479">Metal-binding</keyword>
<dbReference type="eggNOG" id="COG0624">
    <property type="taxonomic scope" value="Bacteria"/>
</dbReference>
<reference evidence="5 6" key="1">
    <citation type="submission" date="2012-05" db="EMBL/GenBank/DDBJ databases">
        <authorList>
            <person name="Harkins D.M."/>
            <person name="Madupu R."/>
            <person name="Durkin A.S."/>
            <person name="Torralba M."/>
            <person name="Methe B."/>
            <person name="Sutton G.G."/>
            <person name="Nelson K.E."/>
        </authorList>
    </citation>
    <scope>NUCLEOTIDE SEQUENCE [LARGE SCALE GENOMIC DNA]</scope>
    <source>
        <strain evidence="5 6">F0489</strain>
    </source>
</reference>
<dbReference type="OrthoDB" id="9761532at2"/>